<dbReference type="PROSITE" id="PS50082">
    <property type="entry name" value="WD_REPEATS_2"/>
    <property type="match status" value="3"/>
</dbReference>
<feature type="repeat" description="WD" evidence="1">
    <location>
        <begin position="468"/>
        <end position="500"/>
    </location>
</feature>
<keyword evidence="1" id="KW-0853">WD repeat</keyword>
<feature type="repeat" description="WD" evidence="1">
    <location>
        <begin position="8"/>
        <end position="40"/>
    </location>
</feature>
<proteinExistence type="predicted"/>
<evidence type="ECO:0000313" key="2">
    <source>
        <dbReference type="EMBL" id="CAG2202945.1"/>
    </source>
</evidence>
<sequence>MRQTHHLENRHGNSLRCCCFYKDREYFITGGGDGAIKVWNAVVFTQVHVFYGHHDVITALQTHKTDPLLFSSSLDGSVQIWRMDNFSKFMRLDLGDKIYSMKLIGDEEFYCQTENQIKIYSLNQVRFLLSDRKPRSKSSLNQGEISTVRQKTRSKSTVLIRQETRTKSSLNQVRFLTVRQETRSKSTVLIRQETRTKSSLNQFYNLFAPVESSVYKLQLSSGVKGHPSRIIASTEDGSVRLFSPVTGATLTIIYPMPTFQVLSCFAYSRENNRLHSVLQNGEVLLFNCDTNPCRAVEVWIPQTSDEEVLQIVQLTLAYEKEEVMVTDTVILGGMRNGQICLLEAEQCVMIKNVQAHVGTITCMEGATDIGMTGFKLLETNRKLATGGDDLFIKIWEIGVKANELFDSIFIQLLIKIPCVGMPEHICMYENTISVSTSDDSDKGKLHMYRLDGQESKEIQITTLQHTQDEDHTEHITAIDKCPLLGLFATASEDGYIKIWNRHNQLIREMGFGEPMHGLCFANIRGDILIGFQNHICYSYFTYIIAHGLIHLIKSTIPLTSYFPKNYLERITRQEFKIEINCKQQ</sequence>
<accession>A0A8S3R7T5</accession>
<evidence type="ECO:0000256" key="1">
    <source>
        <dbReference type="PROSITE-ProRule" id="PRU00221"/>
    </source>
</evidence>
<dbReference type="SUPFAM" id="SSF50978">
    <property type="entry name" value="WD40 repeat-like"/>
    <property type="match status" value="1"/>
</dbReference>
<feature type="repeat" description="WD" evidence="1">
    <location>
        <begin position="50"/>
        <end position="91"/>
    </location>
</feature>
<dbReference type="Proteomes" id="UP000683360">
    <property type="component" value="Unassembled WGS sequence"/>
</dbReference>
<dbReference type="PROSITE" id="PS50294">
    <property type="entry name" value="WD_REPEATS_REGION"/>
    <property type="match status" value="2"/>
</dbReference>
<dbReference type="InterPro" id="IPR001680">
    <property type="entry name" value="WD40_rpt"/>
</dbReference>
<name>A0A8S3R7T5_MYTED</name>
<keyword evidence="3" id="KW-1185">Reference proteome</keyword>
<dbReference type="Gene3D" id="2.130.10.10">
    <property type="entry name" value="YVTN repeat-like/Quinoprotein amine dehydrogenase"/>
    <property type="match status" value="3"/>
</dbReference>
<dbReference type="PANTHER" id="PTHR45532:SF4">
    <property type="entry name" value="WD REPEAT-CONTAINING PROTEIN 55 HOMOLOG"/>
    <property type="match status" value="1"/>
</dbReference>
<dbReference type="OrthoDB" id="6123931at2759"/>
<reference evidence="2" key="1">
    <citation type="submission" date="2021-03" db="EMBL/GenBank/DDBJ databases">
        <authorList>
            <person name="Bekaert M."/>
        </authorList>
    </citation>
    <scope>NUCLEOTIDE SEQUENCE</scope>
</reference>
<protein>
    <submittedName>
        <fullName evidence="2">Uncharacterized protein</fullName>
    </submittedName>
</protein>
<dbReference type="EMBL" id="CAJPWZ010000903">
    <property type="protein sequence ID" value="CAG2202945.1"/>
    <property type="molecule type" value="Genomic_DNA"/>
</dbReference>
<dbReference type="Pfam" id="PF00400">
    <property type="entry name" value="WD40"/>
    <property type="match status" value="3"/>
</dbReference>
<comment type="caution">
    <text evidence="2">The sequence shown here is derived from an EMBL/GenBank/DDBJ whole genome shotgun (WGS) entry which is preliminary data.</text>
</comment>
<organism evidence="2 3">
    <name type="scientific">Mytilus edulis</name>
    <name type="common">Blue mussel</name>
    <dbReference type="NCBI Taxonomy" id="6550"/>
    <lineage>
        <taxon>Eukaryota</taxon>
        <taxon>Metazoa</taxon>
        <taxon>Spiralia</taxon>
        <taxon>Lophotrochozoa</taxon>
        <taxon>Mollusca</taxon>
        <taxon>Bivalvia</taxon>
        <taxon>Autobranchia</taxon>
        <taxon>Pteriomorphia</taxon>
        <taxon>Mytilida</taxon>
        <taxon>Mytiloidea</taxon>
        <taxon>Mytilidae</taxon>
        <taxon>Mytilinae</taxon>
        <taxon>Mytilus</taxon>
    </lineage>
</organism>
<dbReference type="PANTHER" id="PTHR45532">
    <property type="entry name" value="WD REPEAT-CONTAINING PROTEIN 97"/>
    <property type="match status" value="1"/>
</dbReference>
<dbReference type="InterPro" id="IPR036322">
    <property type="entry name" value="WD40_repeat_dom_sf"/>
</dbReference>
<dbReference type="SMART" id="SM00320">
    <property type="entry name" value="WD40"/>
    <property type="match status" value="5"/>
</dbReference>
<gene>
    <name evidence="2" type="ORF">MEDL_17491</name>
</gene>
<dbReference type="AlphaFoldDB" id="A0A8S3R7T5"/>
<dbReference type="InterPro" id="IPR015943">
    <property type="entry name" value="WD40/YVTN_repeat-like_dom_sf"/>
</dbReference>
<evidence type="ECO:0000313" key="3">
    <source>
        <dbReference type="Proteomes" id="UP000683360"/>
    </source>
</evidence>